<reference evidence="6" key="2">
    <citation type="journal article" date="2013" name="Nat. Genet.">
        <title>The genome of the platyfish, Xiphophorus maculatus, provides insights into evolutionary adaptation and several complex traits.</title>
        <authorList>
            <person name="Schartl M."/>
            <person name="Walter R.B."/>
            <person name="Shen Y."/>
            <person name="Garcia T."/>
            <person name="Catchen J."/>
            <person name="Amores A."/>
            <person name="Braasch I."/>
            <person name="Chalopin D."/>
            <person name="Volff J.N."/>
            <person name="Lesch K.P."/>
            <person name="Bisazza A."/>
            <person name="Minx P."/>
            <person name="Hillier L."/>
            <person name="Wilson R.K."/>
            <person name="Fuerstenberg S."/>
            <person name="Boore J."/>
            <person name="Searle S."/>
            <person name="Postlethwait J.H."/>
            <person name="Warren W.C."/>
        </authorList>
    </citation>
    <scope>NUCLEOTIDE SEQUENCE [LARGE SCALE GENOMIC DNA]</scope>
    <source>
        <strain evidence="6">JP 163 A</strain>
    </source>
</reference>
<protein>
    <recommendedName>
        <fullName evidence="4">Ig-like domain-containing protein</fullName>
    </recommendedName>
</protein>
<dbReference type="Gene3D" id="2.60.40.10">
    <property type="entry name" value="Immunoglobulins"/>
    <property type="match status" value="3"/>
</dbReference>
<evidence type="ECO:0000256" key="2">
    <source>
        <dbReference type="ARBA" id="ARBA00023157"/>
    </source>
</evidence>
<evidence type="ECO:0000313" key="5">
    <source>
        <dbReference type="Ensembl" id="ENSXMAP00000023301.1"/>
    </source>
</evidence>
<dbReference type="InterPro" id="IPR036179">
    <property type="entry name" value="Ig-like_dom_sf"/>
</dbReference>
<dbReference type="InterPro" id="IPR013783">
    <property type="entry name" value="Ig-like_fold"/>
</dbReference>
<name>A0A3B5Q012_XIPMA</name>
<keyword evidence="2" id="KW-1015">Disulfide bond</keyword>
<dbReference type="InterPro" id="IPR007110">
    <property type="entry name" value="Ig-like_dom"/>
</dbReference>
<dbReference type="PANTHER" id="PTHR11481">
    <property type="entry name" value="IMMUNOGLOBULIN FC RECEPTOR"/>
    <property type="match status" value="1"/>
</dbReference>
<dbReference type="InterPro" id="IPR003599">
    <property type="entry name" value="Ig_sub"/>
</dbReference>
<dbReference type="Proteomes" id="UP000002852">
    <property type="component" value="Unassembled WGS sequence"/>
</dbReference>
<accession>A0A3B5Q012</accession>
<feature type="signal peptide" evidence="3">
    <location>
        <begin position="1"/>
        <end position="21"/>
    </location>
</feature>
<dbReference type="InterPro" id="IPR050488">
    <property type="entry name" value="Ig_Fc_receptor"/>
</dbReference>
<reference evidence="6" key="1">
    <citation type="submission" date="2012-01" db="EMBL/GenBank/DDBJ databases">
        <authorList>
            <person name="Walter R."/>
            <person name="Schartl M."/>
            <person name="Warren W."/>
        </authorList>
    </citation>
    <scope>NUCLEOTIDE SEQUENCE [LARGE SCALE GENOMIC DNA]</scope>
    <source>
        <strain evidence="6">JP 163 A</strain>
    </source>
</reference>
<dbReference type="GO" id="GO:0004888">
    <property type="term" value="F:transmembrane signaling receptor activity"/>
    <property type="evidence" value="ECO:0007669"/>
    <property type="project" value="TreeGrafter"/>
</dbReference>
<dbReference type="GO" id="GO:0009897">
    <property type="term" value="C:external side of plasma membrane"/>
    <property type="evidence" value="ECO:0007669"/>
    <property type="project" value="TreeGrafter"/>
</dbReference>
<organism evidence="5 6">
    <name type="scientific">Xiphophorus maculatus</name>
    <name type="common">Southern platyfish</name>
    <name type="synonym">Platypoecilus maculatus</name>
    <dbReference type="NCBI Taxonomy" id="8083"/>
    <lineage>
        <taxon>Eukaryota</taxon>
        <taxon>Metazoa</taxon>
        <taxon>Chordata</taxon>
        <taxon>Craniata</taxon>
        <taxon>Vertebrata</taxon>
        <taxon>Euteleostomi</taxon>
        <taxon>Actinopterygii</taxon>
        <taxon>Neopterygii</taxon>
        <taxon>Teleostei</taxon>
        <taxon>Neoteleostei</taxon>
        <taxon>Acanthomorphata</taxon>
        <taxon>Ovalentaria</taxon>
        <taxon>Atherinomorphae</taxon>
        <taxon>Cyprinodontiformes</taxon>
        <taxon>Poeciliidae</taxon>
        <taxon>Poeciliinae</taxon>
        <taxon>Xiphophorus</taxon>
    </lineage>
</organism>
<reference evidence="5" key="3">
    <citation type="submission" date="2025-08" db="UniProtKB">
        <authorList>
            <consortium name="Ensembl"/>
        </authorList>
    </citation>
    <scope>IDENTIFICATION</scope>
    <source>
        <strain evidence="5">JP 163 A</strain>
    </source>
</reference>
<dbReference type="Ensembl" id="ENSXMAT00000032956.1">
    <property type="protein sequence ID" value="ENSXMAP00000023301.1"/>
    <property type="gene ID" value="ENSXMAG00000026002.1"/>
</dbReference>
<dbReference type="GO" id="GO:0006955">
    <property type="term" value="P:immune response"/>
    <property type="evidence" value="ECO:0007669"/>
    <property type="project" value="TreeGrafter"/>
</dbReference>
<evidence type="ECO:0000313" key="6">
    <source>
        <dbReference type="Proteomes" id="UP000002852"/>
    </source>
</evidence>
<evidence type="ECO:0000256" key="3">
    <source>
        <dbReference type="SAM" id="SignalP"/>
    </source>
</evidence>
<dbReference type="PROSITE" id="PS50835">
    <property type="entry name" value="IG_LIKE"/>
    <property type="match status" value="2"/>
</dbReference>
<dbReference type="PANTHER" id="PTHR11481:SF60">
    <property type="entry name" value="IG-LIKE DOMAIN-CONTAINING PROTEIN"/>
    <property type="match status" value="1"/>
</dbReference>
<reference evidence="5" key="4">
    <citation type="submission" date="2025-09" db="UniProtKB">
        <authorList>
            <consortium name="Ensembl"/>
        </authorList>
    </citation>
    <scope>IDENTIFICATION</scope>
    <source>
        <strain evidence="5">JP 163 A</strain>
    </source>
</reference>
<sequence>PSTLLDVLVILLIALPLTSEAMPVVRADKRLIPVGGNVTLTCSVDYPTEWKYYWFRHTGNFSDVKTIEEGKSENAIKSHRITIEKRGSHVSNMAAVSLEPDLPVIYSGETITVRCEISGSQSNEWVYEWSKPISDTLPMNEYRIVTASESSSGNYRCLGRRKQDLYSSTEWSNVRTVTVSEQRPKAEIIADRNFSTGGTVTLTCSVPPSSSPSSWTYHWYRDEIASKPLELKSAANGELVASQNGLYFCRGGRGSPVYYTESSHSVTKNGASERILSTSFYARHYLFLFIVFSIYISIACYENSPCSFQLYTVGGP</sequence>
<dbReference type="GO" id="GO:0007166">
    <property type="term" value="P:cell surface receptor signaling pathway"/>
    <property type="evidence" value="ECO:0007669"/>
    <property type="project" value="TreeGrafter"/>
</dbReference>
<keyword evidence="1 3" id="KW-0732">Signal</keyword>
<dbReference type="SMART" id="SM00409">
    <property type="entry name" value="IG"/>
    <property type="match status" value="2"/>
</dbReference>
<feature type="domain" description="Ig-like" evidence="4">
    <location>
        <begin position="94"/>
        <end position="178"/>
    </location>
</feature>
<dbReference type="GeneTree" id="ENSGT01110000268220"/>
<feature type="domain" description="Ig-like" evidence="4">
    <location>
        <begin position="184"/>
        <end position="267"/>
    </location>
</feature>
<dbReference type="AlphaFoldDB" id="A0A3B5Q012"/>
<keyword evidence="6" id="KW-1185">Reference proteome</keyword>
<dbReference type="SUPFAM" id="SSF48726">
    <property type="entry name" value="Immunoglobulin"/>
    <property type="match status" value="3"/>
</dbReference>
<evidence type="ECO:0000259" key="4">
    <source>
        <dbReference type="PROSITE" id="PS50835"/>
    </source>
</evidence>
<evidence type="ECO:0000256" key="1">
    <source>
        <dbReference type="ARBA" id="ARBA00022729"/>
    </source>
</evidence>
<proteinExistence type="predicted"/>
<feature type="chain" id="PRO_5017373340" description="Ig-like domain-containing protein" evidence="3">
    <location>
        <begin position="22"/>
        <end position="316"/>
    </location>
</feature>